<dbReference type="EMBL" id="UINC01002862">
    <property type="protein sequence ID" value="SVA01031.1"/>
    <property type="molecule type" value="Genomic_DNA"/>
</dbReference>
<gene>
    <name evidence="1" type="ORF">METZ01_LOCUS53885</name>
</gene>
<dbReference type="AlphaFoldDB" id="A0A381SCJ6"/>
<name>A0A381SCJ6_9ZZZZ</name>
<protein>
    <submittedName>
        <fullName evidence="1">Uncharacterized protein</fullName>
    </submittedName>
</protein>
<evidence type="ECO:0000313" key="1">
    <source>
        <dbReference type="EMBL" id="SVA01031.1"/>
    </source>
</evidence>
<organism evidence="1">
    <name type="scientific">marine metagenome</name>
    <dbReference type="NCBI Taxonomy" id="408172"/>
    <lineage>
        <taxon>unclassified sequences</taxon>
        <taxon>metagenomes</taxon>
        <taxon>ecological metagenomes</taxon>
    </lineage>
</organism>
<sequence length="33" mass="3806">MIIQEVFRIIQNIQRSLAGLSARLIKRAARHDS</sequence>
<reference evidence="1" key="1">
    <citation type="submission" date="2018-05" db="EMBL/GenBank/DDBJ databases">
        <authorList>
            <person name="Lanie J.A."/>
            <person name="Ng W.-L."/>
            <person name="Kazmierczak K.M."/>
            <person name="Andrzejewski T.M."/>
            <person name="Davidsen T.M."/>
            <person name="Wayne K.J."/>
            <person name="Tettelin H."/>
            <person name="Glass J.I."/>
            <person name="Rusch D."/>
            <person name="Podicherti R."/>
            <person name="Tsui H.-C.T."/>
            <person name="Winkler M.E."/>
        </authorList>
    </citation>
    <scope>NUCLEOTIDE SEQUENCE</scope>
</reference>
<proteinExistence type="predicted"/>
<accession>A0A381SCJ6</accession>